<organism evidence="1 2">
    <name type="scientific">Mauremys mutica</name>
    <name type="common">yellowpond turtle</name>
    <dbReference type="NCBI Taxonomy" id="74926"/>
    <lineage>
        <taxon>Eukaryota</taxon>
        <taxon>Metazoa</taxon>
        <taxon>Chordata</taxon>
        <taxon>Craniata</taxon>
        <taxon>Vertebrata</taxon>
        <taxon>Euteleostomi</taxon>
        <taxon>Archelosauria</taxon>
        <taxon>Testudinata</taxon>
        <taxon>Testudines</taxon>
        <taxon>Cryptodira</taxon>
        <taxon>Durocryptodira</taxon>
        <taxon>Testudinoidea</taxon>
        <taxon>Geoemydidae</taxon>
        <taxon>Geoemydinae</taxon>
        <taxon>Mauremys</taxon>
    </lineage>
</organism>
<accession>A0A9D3X5M5</accession>
<dbReference type="AlphaFoldDB" id="A0A9D3X5M5"/>
<reference evidence="1" key="1">
    <citation type="submission" date="2021-09" db="EMBL/GenBank/DDBJ databases">
        <title>The genome of Mauremys mutica provides insights into the evolution of semi-aquatic lifestyle.</title>
        <authorList>
            <person name="Gong S."/>
            <person name="Gao Y."/>
        </authorList>
    </citation>
    <scope>NUCLEOTIDE SEQUENCE</scope>
    <source>
        <strain evidence="1">MM-2020</strain>
        <tissue evidence="1">Muscle</tissue>
    </source>
</reference>
<dbReference type="Proteomes" id="UP000827986">
    <property type="component" value="Unassembled WGS sequence"/>
</dbReference>
<evidence type="ECO:0000313" key="2">
    <source>
        <dbReference type="Proteomes" id="UP000827986"/>
    </source>
</evidence>
<sequence>MKLLCNSTTLELYIDYGRNHIEFRENFQGPQELGTKKQLRKCFILKMSSKSFEENIQLQDSYLFFSMLLVLRRGDSCSLTHSVLSTVVTRIFLFKDCGFLEEITKQSCGLTHFTLYSETISCLQNNTCTT</sequence>
<proteinExistence type="predicted"/>
<comment type="caution">
    <text evidence="1">The sequence shown here is derived from an EMBL/GenBank/DDBJ whole genome shotgun (WGS) entry which is preliminary data.</text>
</comment>
<gene>
    <name evidence="1" type="ORF">KIL84_016994</name>
</gene>
<dbReference type="EMBL" id="JAHDVG010000482">
    <property type="protein sequence ID" value="KAH1173155.1"/>
    <property type="molecule type" value="Genomic_DNA"/>
</dbReference>
<name>A0A9D3X5M5_9SAUR</name>
<keyword evidence="2" id="KW-1185">Reference proteome</keyword>
<evidence type="ECO:0000313" key="1">
    <source>
        <dbReference type="EMBL" id="KAH1173155.1"/>
    </source>
</evidence>
<protein>
    <submittedName>
        <fullName evidence="1">Uncharacterized protein</fullName>
    </submittedName>
</protein>